<proteinExistence type="predicted"/>
<name>A0A1G1ZGW5_9BACT</name>
<reference evidence="1 2" key="1">
    <citation type="journal article" date="2016" name="Nat. Commun.">
        <title>Thousands of microbial genomes shed light on interconnected biogeochemical processes in an aquifer system.</title>
        <authorList>
            <person name="Anantharaman K."/>
            <person name="Brown C.T."/>
            <person name="Hug L.A."/>
            <person name="Sharon I."/>
            <person name="Castelle C.J."/>
            <person name="Probst A.J."/>
            <person name="Thomas B.C."/>
            <person name="Singh A."/>
            <person name="Wilkins M.J."/>
            <person name="Karaoz U."/>
            <person name="Brodie E.L."/>
            <person name="Williams K.H."/>
            <person name="Hubbard S.S."/>
            <person name="Banfield J.F."/>
        </authorList>
    </citation>
    <scope>NUCLEOTIDE SEQUENCE [LARGE SCALE GENOMIC DNA]</scope>
</reference>
<evidence type="ECO:0000313" key="1">
    <source>
        <dbReference type="EMBL" id="OGY63812.1"/>
    </source>
</evidence>
<gene>
    <name evidence="1" type="ORF">A3B92_03430</name>
</gene>
<dbReference type="AlphaFoldDB" id="A0A1G1ZGW5"/>
<evidence type="ECO:0000313" key="2">
    <source>
        <dbReference type="Proteomes" id="UP000177960"/>
    </source>
</evidence>
<dbReference type="EMBL" id="MHJG01000015">
    <property type="protein sequence ID" value="OGY63812.1"/>
    <property type="molecule type" value="Genomic_DNA"/>
</dbReference>
<accession>A0A1G1ZGW5</accession>
<organism evidence="1 2">
    <name type="scientific">Candidatus Harrisonbacteria bacterium RIFCSPHIGHO2_02_FULL_42_16</name>
    <dbReference type="NCBI Taxonomy" id="1798404"/>
    <lineage>
        <taxon>Bacteria</taxon>
        <taxon>Candidatus Harrisoniibacteriota</taxon>
    </lineage>
</organism>
<protein>
    <submittedName>
        <fullName evidence="1">Uncharacterized protein</fullName>
    </submittedName>
</protein>
<dbReference type="Proteomes" id="UP000177960">
    <property type="component" value="Unassembled WGS sequence"/>
</dbReference>
<sequence length="144" mass="16780">MFVCLNCKGQAAVLPDANLASELIAETLIQQCFKLNYEEVRFLRKSMRLREDELALLLRVKPTDIFSWENKITEIDSLDDLRLRLLIIDIIKNPLFKKIELKLKLADIFGNCDYRKSRPNPIPKIILKPVPTHFNFRIEVAKPT</sequence>
<comment type="caution">
    <text evidence="1">The sequence shown here is derived from an EMBL/GenBank/DDBJ whole genome shotgun (WGS) entry which is preliminary data.</text>
</comment>